<evidence type="ECO:0000313" key="3">
    <source>
        <dbReference type="Proteomes" id="UP000001745"/>
    </source>
</evidence>
<gene>
    <name evidence="2" type="ORF">TSTA_088920</name>
</gene>
<dbReference type="OrthoDB" id="4227343at2759"/>
<dbReference type="RefSeq" id="XP_002478619.1">
    <property type="nucleotide sequence ID" value="XM_002478574.1"/>
</dbReference>
<dbReference type="EMBL" id="EQ962653">
    <property type="protein sequence ID" value="EED21656.1"/>
    <property type="molecule type" value="Genomic_DNA"/>
</dbReference>
<dbReference type="GeneID" id="8104859"/>
<dbReference type="Proteomes" id="UP000001745">
    <property type="component" value="Unassembled WGS sequence"/>
</dbReference>
<dbReference type="AlphaFoldDB" id="B8LZA3"/>
<evidence type="ECO:0000313" key="2">
    <source>
        <dbReference type="EMBL" id="EED21656.1"/>
    </source>
</evidence>
<keyword evidence="3" id="KW-1185">Reference proteome</keyword>
<sequence>MPPKKAAETTDIQVDPGKPDETAMLFAFEVLRNINNNGQLDIAALSKTMGHTNVASTRNAFARYKKRWGFGNIITKSAAGTSTPPEETPCASMPSSSPDFIFQEMSNTYMNYTTGVLKPNNDANKVTKKGGRPAGMSAKGVSSKKQSDPVKTEVSSEVKAEQSDED</sequence>
<protein>
    <submittedName>
        <fullName evidence="2">Uncharacterized protein</fullName>
    </submittedName>
</protein>
<dbReference type="VEuPathDB" id="FungiDB:TSTA_088920"/>
<dbReference type="HOGENOM" id="CLU_1907379_0_0_1"/>
<dbReference type="InParanoid" id="B8LZA3"/>
<feature type="region of interest" description="Disordered" evidence="1">
    <location>
        <begin position="76"/>
        <end position="99"/>
    </location>
</feature>
<feature type="compositionally biased region" description="Polar residues" evidence="1">
    <location>
        <begin position="76"/>
        <end position="85"/>
    </location>
</feature>
<feature type="compositionally biased region" description="Basic and acidic residues" evidence="1">
    <location>
        <begin position="145"/>
        <end position="166"/>
    </location>
</feature>
<reference evidence="3" key="1">
    <citation type="journal article" date="2015" name="Genome Announc.">
        <title>Genome sequence of the AIDS-associated pathogen Penicillium marneffei (ATCC18224) and its near taxonomic relative Talaromyces stipitatus (ATCC10500).</title>
        <authorList>
            <person name="Nierman W.C."/>
            <person name="Fedorova-Abrams N.D."/>
            <person name="Andrianopoulos A."/>
        </authorList>
    </citation>
    <scope>NUCLEOTIDE SEQUENCE [LARGE SCALE GENOMIC DNA]</scope>
    <source>
        <strain evidence="3">ATCC 10500 / CBS 375.48 / QM 6759 / NRRL 1006</strain>
    </source>
</reference>
<evidence type="ECO:0000256" key="1">
    <source>
        <dbReference type="SAM" id="MobiDB-lite"/>
    </source>
</evidence>
<name>B8LZA3_TALSN</name>
<organism evidence="2 3">
    <name type="scientific">Talaromyces stipitatus (strain ATCC 10500 / CBS 375.48 / QM 6759 / NRRL 1006)</name>
    <name type="common">Penicillium stipitatum</name>
    <dbReference type="NCBI Taxonomy" id="441959"/>
    <lineage>
        <taxon>Eukaryota</taxon>
        <taxon>Fungi</taxon>
        <taxon>Dikarya</taxon>
        <taxon>Ascomycota</taxon>
        <taxon>Pezizomycotina</taxon>
        <taxon>Eurotiomycetes</taxon>
        <taxon>Eurotiomycetidae</taxon>
        <taxon>Eurotiales</taxon>
        <taxon>Trichocomaceae</taxon>
        <taxon>Talaromyces</taxon>
        <taxon>Talaromyces sect. Talaromyces</taxon>
    </lineage>
</organism>
<proteinExistence type="predicted"/>
<dbReference type="PhylomeDB" id="B8LZA3"/>
<accession>B8LZA3</accession>
<feature type="region of interest" description="Disordered" evidence="1">
    <location>
        <begin position="116"/>
        <end position="166"/>
    </location>
</feature>